<evidence type="ECO:0000313" key="2">
    <source>
        <dbReference type="Proteomes" id="UP000081671"/>
    </source>
</evidence>
<feature type="domain" description="MAGE" evidence="1">
    <location>
        <begin position="82"/>
        <end position="281"/>
    </location>
</feature>
<dbReference type="InterPro" id="IPR041899">
    <property type="entry name" value="MAGE_WH2"/>
</dbReference>
<dbReference type="InParanoid" id="A0A1S3FZB1"/>
<proteinExistence type="predicted"/>
<dbReference type="Gene3D" id="1.10.10.1210">
    <property type="entry name" value="MAGE homology domain, winged helix WH2 motif"/>
    <property type="match status" value="1"/>
</dbReference>
<protein>
    <submittedName>
        <fullName evidence="3">Melanoma-associated antigen 10-like</fullName>
    </submittedName>
</protein>
<dbReference type="KEGG" id="dord:105992843"/>
<dbReference type="AlphaFoldDB" id="A0A1S3FZB1"/>
<evidence type="ECO:0000259" key="1">
    <source>
        <dbReference type="PROSITE" id="PS50838"/>
    </source>
</evidence>
<dbReference type="RefSeq" id="XP_012881379.1">
    <property type="nucleotide sequence ID" value="XM_013025925.1"/>
</dbReference>
<dbReference type="Proteomes" id="UP000081671">
    <property type="component" value="Unplaced"/>
</dbReference>
<dbReference type="SMART" id="SM01373">
    <property type="entry name" value="MAGE"/>
    <property type="match status" value="1"/>
</dbReference>
<name>A0A1S3FZB1_DIPOR</name>
<gene>
    <name evidence="3" type="primary">LOC105992843</name>
</gene>
<dbReference type="InterPro" id="IPR041898">
    <property type="entry name" value="MAGE_WH1"/>
</dbReference>
<dbReference type="PANTHER" id="PTHR11736">
    <property type="entry name" value="MELANOMA-ASSOCIATED ANTIGEN MAGE ANTIGEN"/>
    <property type="match status" value="1"/>
</dbReference>
<dbReference type="GO" id="GO:0005634">
    <property type="term" value="C:nucleus"/>
    <property type="evidence" value="ECO:0007669"/>
    <property type="project" value="TreeGrafter"/>
</dbReference>
<keyword evidence="2" id="KW-1185">Reference proteome</keyword>
<reference evidence="3" key="1">
    <citation type="submission" date="2025-08" db="UniProtKB">
        <authorList>
            <consortium name="RefSeq"/>
        </authorList>
    </citation>
    <scope>IDENTIFICATION</scope>
    <source>
        <tissue evidence="3">Kidney</tissue>
    </source>
</reference>
<dbReference type="PANTHER" id="PTHR11736:SF153">
    <property type="entry name" value="MELANOMA-ASSOCIATED ANTIGEN 10"/>
    <property type="match status" value="1"/>
</dbReference>
<dbReference type="PROSITE" id="PS50838">
    <property type="entry name" value="MAGE"/>
    <property type="match status" value="1"/>
</dbReference>
<evidence type="ECO:0000313" key="3">
    <source>
        <dbReference type="RefSeq" id="XP_012881379.1"/>
    </source>
</evidence>
<dbReference type="Pfam" id="PF01454">
    <property type="entry name" value="MAGE"/>
    <property type="match status" value="1"/>
</dbReference>
<dbReference type="GO" id="GO:0000122">
    <property type="term" value="P:negative regulation of transcription by RNA polymerase II"/>
    <property type="evidence" value="ECO:0007669"/>
    <property type="project" value="TreeGrafter"/>
</dbReference>
<dbReference type="FunFam" id="1.10.10.1210:FF:000001">
    <property type="entry name" value="melanoma-associated antigen D1"/>
    <property type="match status" value="1"/>
</dbReference>
<accession>A0A1S3FZB1</accession>
<dbReference type="InterPro" id="IPR037445">
    <property type="entry name" value="MAGE"/>
</dbReference>
<dbReference type="OrthoDB" id="205198at2759"/>
<dbReference type="Gene3D" id="1.10.10.1200">
    <property type="entry name" value="MAGE homology domain, winged helix WH1 motif"/>
    <property type="match status" value="1"/>
</dbReference>
<sequence length="291" mass="32974">MIQLIPIALDVSAFAATSFRPTLIPITQNGLPAEIQHGFQSSQRVLATPVRLCSLLYGHFSQASWTQENLCLQGSMIDPESLQEDALSLVLLMILKYEKHEVVTRAEMMTCILRSHCTYFPVIFSRAVDCMQLVFGIDVKEVEPNSHSYILVITLGLTYDGMLSDVQGMPKTGLLIVILAIIFMEGNHAPESAVWDILCKMGVCVQQKHDIYGDPRKLITVDFVQEQYLEYQQVPNSFPARFEFLWGPRAHAETTKVKVLEHWAKFTGCDPRCFPFLYEEALRDDQQSTHT</sequence>
<dbReference type="InterPro" id="IPR002190">
    <property type="entry name" value="MHD_dom"/>
</dbReference>
<dbReference type="GeneID" id="105992843"/>
<organism evidence="2 3">
    <name type="scientific">Dipodomys ordii</name>
    <name type="common">Ord's kangaroo rat</name>
    <dbReference type="NCBI Taxonomy" id="10020"/>
    <lineage>
        <taxon>Eukaryota</taxon>
        <taxon>Metazoa</taxon>
        <taxon>Chordata</taxon>
        <taxon>Craniata</taxon>
        <taxon>Vertebrata</taxon>
        <taxon>Euteleostomi</taxon>
        <taxon>Mammalia</taxon>
        <taxon>Eutheria</taxon>
        <taxon>Euarchontoglires</taxon>
        <taxon>Glires</taxon>
        <taxon>Rodentia</taxon>
        <taxon>Castorimorpha</taxon>
        <taxon>Heteromyidae</taxon>
        <taxon>Dipodomyinae</taxon>
        <taxon>Dipodomys</taxon>
    </lineage>
</organism>